<sequence>PKFDFSSLYGYTSDEGGIRHALMESENVDFNDAKFMLVVCSAFINFVLGKTQSKI</sequence>
<accession>A0A3B1D3U6</accession>
<dbReference type="EMBL" id="UOGG01000158">
    <property type="protein sequence ID" value="VAX31463.1"/>
    <property type="molecule type" value="Genomic_DNA"/>
</dbReference>
<gene>
    <name evidence="1" type="ORF">MNBD_NITROSPINAE05-986</name>
</gene>
<reference evidence="1" key="1">
    <citation type="submission" date="2018-06" db="EMBL/GenBank/DDBJ databases">
        <authorList>
            <person name="Zhirakovskaya E."/>
        </authorList>
    </citation>
    <scope>NUCLEOTIDE SEQUENCE</scope>
</reference>
<organism evidence="1">
    <name type="scientific">hydrothermal vent metagenome</name>
    <dbReference type="NCBI Taxonomy" id="652676"/>
    <lineage>
        <taxon>unclassified sequences</taxon>
        <taxon>metagenomes</taxon>
        <taxon>ecological metagenomes</taxon>
    </lineage>
</organism>
<evidence type="ECO:0000313" key="1">
    <source>
        <dbReference type="EMBL" id="VAX31463.1"/>
    </source>
</evidence>
<name>A0A3B1D3U6_9ZZZZ</name>
<protein>
    <submittedName>
        <fullName evidence="1">Uncharacterized protein</fullName>
    </submittedName>
</protein>
<proteinExistence type="predicted"/>
<dbReference type="AlphaFoldDB" id="A0A3B1D3U6"/>
<feature type="non-terminal residue" evidence="1">
    <location>
        <position position="1"/>
    </location>
</feature>